<proteinExistence type="predicted"/>
<evidence type="ECO:0008006" key="3">
    <source>
        <dbReference type="Google" id="ProtNLM"/>
    </source>
</evidence>
<protein>
    <recommendedName>
        <fullName evidence="3">OTU domain-containing protein</fullName>
    </recommendedName>
</protein>
<organism evidence="2">
    <name type="scientific">Amphimedon queenslandica</name>
    <name type="common">Sponge</name>
    <dbReference type="NCBI Taxonomy" id="400682"/>
    <lineage>
        <taxon>Eukaryota</taxon>
        <taxon>Metazoa</taxon>
        <taxon>Porifera</taxon>
        <taxon>Demospongiae</taxon>
        <taxon>Heteroscleromorpha</taxon>
        <taxon>Haplosclerida</taxon>
        <taxon>Niphatidae</taxon>
        <taxon>Amphimedon</taxon>
    </lineage>
</organism>
<name>A0A1X7TJ50_AMPQE</name>
<feature type="chain" id="PRO_5013163492" description="OTU domain-containing protein" evidence="1">
    <location>
        <begin position="23"/>
        <end position="104"/>
    </location>
</feature>
<dbReference type="EnsemblMetazoa" id="Aqu2.1.14562_001">
    <property type="protein sequence ID" value="Aqu2.1.14562_001"/>
    <property type="gene ID" value="Aqu2.1.14562"/>
</dbReference>
<keyword evidence="1" id="KW-0732">Signal</keyword>
<feature type="signal peptide" evidence="1">
    <location>
        <begin position="1"/>
        <end position="22"/>
    </location>
</feature>
<accession>A0A1X7TJ50</accession>
<dbReference type="InParanoid" id="A0A1X7TJ50"/>
<sequence>QVFQRKMMSSFLMKSLPTLILCVRTQWDYVYYPGNEEFQKRWCEILNLKFVTAARIMSGCQTTPLSDERVPNSTLDVPDDRNCLFYVLSYLINRSISQHYELRK</sequence>
<evidence type="ECO:0000256" key="1">
    <source>
        <dbReference type="SAM" id="SignalP"/>
    </source>
</evidence>
<dbReference type="AlphaFoldDB" id="A0A1X7TJ50"/>
<evidence type="ECO:0000313" key="2">
    <source>
        <dbReference type="EnsemblMetazoa" id="Aqu2.1.14562_001"/>
    </source>
</evidence>
<reference evidence="2" key="1">
    <citation type="submission" date="2017-05" db="UniProtKB">
        <authorList>
            <consortium name="EnsemblMetazoa"/>
        </authorList>
    </citation>
    <scope>IDENTIFICATION</scope>
</reference>